<dbReference type="Pfam" id="PF08264">
    <property type="entry name" value="Anticodon_1"/>
    <property type="match status" value="1"/>
</dbReference>
<accession>A0A9P4P4D3</accession>
<dbReference type="Pfam" id="PF00133">
    <property type="entry name" value="tRNA-synt_1"/>
    <property type="match status" value="1"/>
</dbReference>
<feature type="region of interest" description="Disordered" evidence="13">
    <location>
        <begin position="665"/>
        <end position="684"/>
    </location>
</feature>
<comment type="caution">
    <text evidence="16">The sequence shown here is derived from an EMBL/GenBank/DDBJ whole genome shotgun (WGS) entry which is preliminary data.</text>
</comment>
<dbReference type="InterPro" id="IPR002301">
    <property type="entry name" value="Ile-tRNA-ligase"/>
</dbReference>
<dbReference type="InterPro" id="IPR014729">
    <property type="entry name" value="Rossmann-like_a/b/a_fold"/>
</dbReference>
<evidence type="ECO:0000256" key="5">
    <source>
        <dbReference type="ARBA" id="ARBA00022741"/>
    </source>
</evidence>
<evidence type="ECO:0000256" key="3">
    <source>
        <dbReference type="ARBA" id="ARBA00013165"/>
    </source>
</evidence>
<dbReference type="PROSITE" id="PS00178">
    <property type="entry name" value="AA_TRNA_LIGASE_I"/>
    <property type="match status" value="1"/>
</dbReference>
<dbReference type="GO" id="GO:0032543">
    <property type="term" value="P:mitochondrial translation"/>
    <property type="evidence" value="ECO:0007669"/>
    <property type="project" value="TreeGrafter"/>
</dbReference>
<dbReference type="InterPro" id="IPR009080">
    <property type="entry name" value="tRNAsynth_Ia_anticodon-bd"/>
</dbReference>
<dbReference type="Gene3D" id="3.40.50.620">
    <property type="entry name" value="HUPs"/>
    <property type="match status" value="2"/>
</dbReference>
<dbReference type="Proteomes" id="UP000800235">
    <property type="component" value="Unassembled WGS sequence"/>
</dbReference>
<dbReference type="AlphaFoldDB" id="A0A9P4P4D3"/>
<evidence type="ECO:0000256" key="10">
    <source>
        <dbReference type="ARBA" id="ARBA00048359"/>
    </source>
</evidence>
<dbReference type="GO" id="GO:0002161">
    <property type="term" value="F:aminoacyl-tRNA deacylase activity"/>
    <property type="evidence" value="ECO:0007669"/>
    <property type="project" value="InterPro"/>
</dbReference>
<dbReference type="InterPro" id="IPR023585">
    <property type="entry name" value="Ile-tRNA-ligase_type1"/>
</dbReference>
<dbReference type="SUPFAM" id="SSF47323">
    <property type="entry name" value="Anticodon-binding domain of a subclass of class I aminoacyl-tRNA synthetases"/>
    <property type="match status" value="1"/>
</dbReference>
<comment type="catalytic activity">
    <reaction evidence="10">
        <text>tRNA(Ile) + L-isoleucine + ATP = L-isoleucyl-tRNA(Ile) + AMP + diphosphate</text>
        <dbReference type="Rhea" id="RHEA:11060"/>
        <dbReference type="Rhea" id="RHEA-COMP:9666"/>
        <dbReference type="Rhea" id="RHEA-COMP:9695"/>
        <dbReference type="ChEBI" id="CHEBI:30616"/>
        <dbReference type="ChEBI" id="CHEBI:33019"/>
        <dbReference type="ChEBI" id="CHEBI:58045"/>
        <dbReference type="ChEBI" id="CHEBI:78442"/>
        <dbReference type="ChEBI" id="CHEBI:78528"/>
        <dbReference type="ChEBI" id="CHEBI:456215"/>
        <dbReference type="EC" id="6.1.1.5"/>
    </reaction>
</comment>
<keyword evidence="8 12" id="KW-0030">Aminoacyl-tRNA synthetase</keyword>
<gene>
    <name evidence="16" type="ORF">EJ08DRAFT_728766</name>
</gene>
<keyword evidence="6 12" id="KW-0067">ATP-binding</keyword>
<evidence type="ECO:0000256" key="9">
    <source>
        <dbReference type="ARBA" id="ARBA00032665"/>
    </source>
</evidence>
<dbReference type="PANTHER" id="PTHR42765">
    <property type="entry name" value="SOLEUCYL-TRNA SYNTHETASE"/>
    <property type="match status" value="1"/>
</dbReference>
<keyword evidence="5 12" id="KW-0547">Nucleotide-binding</keyword>
<keyword evidence="7 12" id="KW-0648">Protein biosynthesis</keyword>
<dbReference type="GO" id="GO:0004822">
    <property type="term" value="F:isoleucine-tRNA ligase activity"/>
    <property type="evidence" value="ECO:0007669"/>
    <property type="project" value="UniProtKB-EC"/>
</dbReference>
<dbReference type="HAMAP" id="MF_02002">
    <property type="entry name" value="Ile_tRNA_synth_type1"/>
    <property type="match status" value="1"/>
</dbReference>
<dbReference type="InterPro" id="IPR009008">
    <property type="entry name" value="Val/Leu/Ile-tRNA-synth_edit"/>
</dbReference>
<evidence type="ECO:0000256" key="8">
    <source>
        <dbReference type="ARBA" id="ARBA00023146"/>
    </source>
</evidence>
<evidence type="ECO:0000256" key="1">
    <source>
        <dbReference type="ARBA" id="ARBA00004173"/>
    </source>
</evidence>
<dbReference type="GO" id="GO:0000049">
    <property type="term" value="F:tRNA binding"/>
    <property type="evidence" value="ECO:0007669"/>
    <property type="project" value="InterPro"/>
</dbReference>
<dbReference type="OrthoDB" id="10264412at2759"/>
<evidence type="ECO:0000313" key="16">
    <source>
        <dbReference type="EMBL" id="KAF2437087.1"/>
    </source>
</evidence>
<dbReference type="GO" id="GO:0006428">
    <property type="term" value="P:isoleucyl-tRNA aminoacylation"/>
    <property type="evidence" value="ECO:0007669"/>
    <property type="project" value="InterPro"/>
</dbReference>
<dbReference type="Gene3D" id="1.10.730.20">
    <property type="match status" value="1"/>
</dbReference>
<dbReference type="GO" id="GO:0005524">
    <property type="term" value="F:ATP binding"/>
    <property type="evidence" value="ECO:0007669"/>
    <property type="project" value="UniProtKB-KW"/>
</dbReference>
<feature type="domain" description="Aminoacyl-tRNA synthetase class Ia" evidence="14">
    <location>
        <begin position="59"/>
        <end position="708"/>
    </location>
</feature>
<protein>
    <recommendedName>
        <fullName evidence="11">Isoleucine--tRNA ligase, mitochondrial</fullName>
        <ecNumber evidence="3">6.1.1.5</ecNumber>
    </recommendedName>
    <alternativeName>
        <fullName evidence="9">Isoleucyl-tRNA synthetase</fullName>
    </alternativeName>
</protein>
<keyword evidence="4 12" id="KW-0436">Ligase</keyword>
<organism evidence="16 17">
    <name type="scientific">Tothia fuscella</name>
    <dbReference type="NCBI Taxonomy" id="1048955"/>
    <lineage>
        <taxon>Eukaryota</taxon>
        <taxon>Fungi</taxon>
        <taxon>Dikarya</taxon>
        <taxon>Ascomycota</taxon>
        <taxon>Pezizomycotina</taxon>
        <taxon>Dothideomycetes</taxon>
        <taxon>Pleosporomycetidae</taxon>
        <taxon>Venturiales</taxon>
        <taxon>Cylindrosympodiaceae</taxon>
        <taxon>Tothia</taxon>
    </lineage>
</organism>
<evidence type="ECO:0000256" key="12">
    <source>
        <dbReference type="RuleBase" id="RU363035"/>
    </source>
</evidence>
<comment type="similarity">
    <text evidence="2 12">Belongs to the class-I aminoacyl-tRNA synthetase family.</text>
</comment>
<dbReference type="FunFam" id="3.40.50.620:FF:000111">
    <property type="entry name" value="Mitochondrial isoleucyl-tRNA synthetase"/>
    <property type="match status" value="1"/>
</dbReference>
<evidence type="ECO:0000256" key="13">
    <source>
        <dbReference type="SAM" id="MobiDB-lite"/>
    </source>
</evidence>
<dbReference type="Gene3D" id="1.10.10.830">
    <property type="entry name" value="Ile-tRNA synthetase CP2 domain-like"/>
    <property type="match status" value="1"/>
</dbReference>
<evidence type="ECO:0000259" key="14">
    <source>
        <dbReference type="Pfam" id="PF00133"/>
    </source>
</evidence>
<dbReference type="SUPFAM" id="SSF52374">
    <property type="entry name" value="Nucleotidylyl transferase"/>
    <property type="match status" value="1"/>
</dbReference>
<dbReference type="InterPro" id="IPR013155">
    <property type="entry name" value="M/V/L/I-tRNA-synth_anticd-bd"/>
</dbReference>
<dbReference type="PANTHER" id="PTHR42765:SF1">
    <property type="entry name" value="ISOLEUCINE--TRNA LIGASE, MITOCHONDRIAL"/>
    <property type="match status" value="1"/>
</dbReference>
<comment type="subcellular location">
    <subcellularLocation>
        <location evidence="1">Mitochondrion</location>
    </subcellularLocation>
</comment>
<evidence type="ECO:0000313" key="17">
    <source>
        <dbReference type="Proteomes" id="UP000800235"/>
    </source>
</evidence>
<dbReference type="GO" id="GO:0005739">
    <property type="term" value="C:mitochondrion"/>
    <property type="evidence" value="ECO:0007669"/>
    <property type="project" value="UniProtKB-SubCell"/>
</dbReference>
<dbReference type="SUPFAM" id="SSF50677">
    <property type="entry name" value="ValRS/IleRS/LeuRS editing domain"/>
    <property type="match status" value="1"/>
</dbReference>
<dbReference type="InterPro" id="IPR033708">
    <property type="entry name" value="Anticodon_Ile_BEm"/>
</dbReference>
<evidence type="ECO:0000259" key="15">
    <source>
        <dbReference type="Pfam" id="PF08264"/>
    </source>
</evidence>
<dbReference type="InterPro" id="IPR002300">
    <property type="entry name" value="aa-tRNA-synth_Ia"/>
</dbReference>
<dbReference type="Gene3D" id="3.90.740.10">
    <property type="entry name" value="Valyl/Leucyl/Isoleucyl-tRNA synthetase, editing domain"/>
    <property type="match status" value="1"/>
</dbReference>
<keyword evidence="17" id="KW-1185">Reference proteome</keyword>
<dbReference type="PRINTS" id="PR00984">
    <property type="entry name" value="TRNASYNTHILE"/>
</dbReference>
<name>A0A9P4P4D3_9PEZI</name>
<dbReference type="InterPro" id="IPR050081">
    <property type="entry name" value="Ile-tRNA_ligase"/>
</dbReference>
<evidence type="ECO:0000256" key="4">
    <source>
        <dbReference type="ARBA" id="ARBA00022598"/>
    </source>
</evidence>
<proteinExistence type="inferred from homology"/>
<evidence type="ECO:0000256" key="6">
    <source>
        <dbReference type="ARBA" id="ARBA00022840"/>
    </source>
</evidence>
<sequence length="1023" mass="115249">MSSLQQQLKPPHNECSMPTPTRPLGAISWSKTLHLPKSALPPRAPLPISRSLLNRCTNELYAWQRESRSKAKSFVLHDGPPYANGDLHIGHALNKILKDITCRFQISQGRRVHYVPGWDCHGLPIEIKALQALKAHHDDIGPVAVRDAARELAEETIENQQKGFEEWAVMGDWDNAYQTMEKGFEMRQLGVFKEMVNRGLIYRMRRPVYWSPSSGTALAEGELEYDEYHKSTAAFIAFPVRELSQKLQSLEGVDPNNLHALIWTTTPWTLPANQAIAVHKDLEYSIITLSANPTQQLLVGKARLEYLQSIFKLQRLEIVVDSIPGADIANTVKYSNPIRDGEALRPIISAEFVTASSGSGLVHMAPGHGMDDYNLCERLGIEALAPVDDCGNFTKDASPREPEILQGKSVQGDGPAAVVAYLRKLSKSMVLGTHDHRHKYPIDWRTKKPIIIRATEQWFANVEHLKEDVLRSIENVNFIPETGKHRLQSFATGRRQWCISRQRAWGVPIPALYNAETHEAVMHGSTIEHIMKVIEQRGIDAWWTDPEDDPAWIPPHLQDSEFVRGKDTMDVWFDSGTTWTLLPERDDNEPLADVYLEGSDQHRGWFQSSILTHIAHQQASGTSATPKAPYKTLITHGFTLDQDGRKMSKSLGNIISPSQITDGSLLPPVKRKKQKGVPTSKEPAYDAMGPDALRLWVASCDYTHDVSIGQPVLQGIQQSLHKYRVTFKWLLGALSDYYLPSSPLEWSIRRPIMIDAIVLHQLQIVSESVHASYTKYEYFKGVSALARYINLDLSAFYFETLKDRLYTGSFDERYPAQMVLHRIFNELLMMLAPITPLLVEEVWEHTPEQLKGLGHPMQRVWEVDTEVDTDGMVAKKLGVIEAAHSAIKNGIEELRAGGKVGSSLEVDVHLYIPDFEYATISTTIEERALFRRKDVEGLANIFVVSRVVVHDTPRVESEELVDGVERSFMWRAGEKGVECKAVITKASGDKCGRCWRYLELTPHGLCGRCEDVVVESHPNLLAQ</sequence>
<feature type="region of interest" description="Disordered" evidence="13">
    <location>
        <begin position="1"/>
        <end position="21"/>
    </location>
</feature>
<evidence type="ECO:0000256" key="11">
    <source>
        <dbReference type="ARBA" id="ARBA00068280"/>
    </source>
</evidence>
<dbReference type="CDD" id="cd07960">
    <property type="entry name" value="Anticodon_Ia_Ile_BEm"/>
    <property type="match status" value="1"/>
</dbReference>
<reference evidence="16" key="1">
    <citation type="journal article" date="2020" name="Stud. Mycol.">
        <title>101 Dothideomycetes genomes: a test case for predicting lifestyles and emergence of pathogens.</title>
        <authorList>
            <person name="Haridas S."/>
            <person name="Albert R."/>
            <person name="Binder M."/>
            <person name="Bloem J."/>
            <person name="Labutti K."/>
            <person name="Salamov A."/>
            <person name="Andreopoulos B."/>
            <person name="Baker S."/>
            <person name="Barry K."/>
            <person name="Bills G."/>
            <person name="Bluhm B."/>
            <person name="Cannon C."/>
            <person name="Castanera R."/>
            <person name="Culley D."/>
            <person name="Daum C."/>
            <person name="Ezra D."/>
            <person name="Gonzalez J."/>
            <person name="Henrissat B."/>
            <person name="Kuo A."/>
            <person name="Liang C."/>
            <person name="Lipzen A."/>
            <person name="Lutzoni F."/>
            <person name="Magnuson J."/>
            <person name="Mondo S."/>
            <person name="Nolan M."/>
            <person name="Ohm R."/>
            <person name="Pangilinan J."/>
            <person name="Park H.-J."/>
            <person name="Ramirez L."/>
            <person name="Alfaro M."/>
            <person name="Sun H."/>
            <person name="Tritt A."/>
            <person name="Yoshinaga Y."/>
            <person name="Zwiers L.-H."/>
            <person name="Turgeon B."/>
            <person name="Goodwin S."/>
            <person name="Spatafora J."/>
            <person name="Crous P."/>
            <person name="Grigoriev I."/>
        </authorList>
    </citation>
    <scope>NUCLEOTIDE SEQUENCE</scope>
    <source>
        <strain evidence="16">CBS 130266</strain>
    </source>
</reference>
<dbReference type="NCBIfam" id="TIGR00392">
    <property type="entry name" value="ileS"/>
    <property type="match status" value="1"/>
</dbReference>
<dbReference type="EC" id="6.1.1.5" evidence="3"/>
<evidence type="ECO:0000256" key="2">
    <source>
        <dbReference type="ARBA" id="ARBA00005594"/>
    </source>
</evidence>
<evidence type="ECO:0000256" key="7">
    <source>
        <dbReference type="ARBA" id="ARBA00022917"/>
    </source>
</evidence>
<dbReference type="EMBL" id="MU007009">
    <property type="protein sequence ID" value="KAF2437087.1"/>
    <property type="molecule type" value="Genomic_DNA"/>
</dbReference>
<dbReference type="InterPro" id="IPR001412">
    <property type="entry name" value="aa-tRNA-synth_I_CS"/>
</dbReference>
<feature type="domain" description="Methionyl/Valyl/Leucyl/Isoleucyl-tRNA synthetase anticodon-binding" evidence="15">
    <location>
        <begin position="755"/>
        <end position="909"/>
    </location>
</feature>